<dbReference type="EMBL" id="AQGU01000026">
    <property type="protein sequence ID" value="MBE0360173.1"/>
    <property type="molecule type" value="Genomic_DNA"/>
</dbReference>
<name>A0ABR9E1C3_9GAMM</name>
<proteinExistence type="predicted"/>
<dbReference type="Proteomes" id="UP000648482">
    <property type="component" value="Unassembled WGS sequence"/>
</dbReference>
<protein>
    <submittedName>
        <fullName evidence="1">Uncharacterized protein</fullName>
    </submittedName>
</protein>
<evidence type="ECO:0000313" key="2">
    <source>
        <dbReference type="Proteomes" id="UP000648482"/>
    </source>
</evidence>
<reference evidence="1 2" key="1">
    <citation type="submission" date="2015-06" db="EMBL/GenBank/DDBJ databases">
        <title>Genome sequence of Pseudoalteromonas aliena.</title>
        <authorList>
            <person name="Xie B.-B."/>
            <person name="Rong J.-C."/>
            <person name="Qin Q.-L."/>
            <person name="Zhang Y.-Z."/>
        </authorList>
    </citation>
    <scope>NUCLEOTIDE SEQUENCE [LARGE SCALE GENOMIC DNA]</scope>
    <source>
        <strain evidence="1 2">SW19</strain>
    </source>
</reference>
<evidence type="ECO:0000313" key="1">
    <source>
        <dbReference type="EMBL" id="MBE0360173.1"/>
    </source>
</evidence>
<comment type="caution">
    <text evidence="1">The sequence shown here is derived from an EMBL/GenBank/DDBJ whole genome shotgun (WGS) entry which is preliminary data.</text>
</comment>
<sequence length="56" mass="6626">MFGIYAATLLPHLWEQPHYIGSALPKYQTVCCKFNVVDTDSSYLKWIYYPELRLLK</sequence>
<accession>A0ABR9E1C3</accession>
<gene>
    <name evidence="1" type="ORF">PALI_a2116</name>
</gene>
<keyword evidence="2" id="KW-1185">Reference proteome</keyword>
<organism evidence="1 2">
    <name type="scientific">Pseudoalteromonas aliena SW19</name>
    <dbReference type="NCBI Taxonomy" id="1314866"/>
    <lineage>
        <taxon>Bacteria</taxon>
        <taxon>Pseudomonadati</taxon>
        <taxon>Pseudomonadota</taxon>
        <taxon>Gammaproteobacteria</taxon>
        <taxon>Alteromonadales</taxon>
        <taxon>Pseudoalteromonadaceae</taxon>
        <taxon>Pseudoalteromonas</taxon>
    </lineage>
</organism>